<dbReference type="EMBL" id="CP071250">
    <property type="protein sequence ID" value="UUF08240.1"/>
    <property type="molecule type" value="Genomic_DNA"/>
</dbReference>
<dbReference type="Pfam" id="PF13228">
    <property type="entry name" value="DUF4037"/>
    <property type="match status" value="1"/>
</dbReference>
<dbReference type="InterPro" id="IPR025117">
    <property type="entry name" value="DUF4037"/>
</dbReference>
<dbReference type="Gene3D" id="3.30.460.10">
    <property type="entry name" value="Beta Polymerase, domain 2"/>
    <property type="match status" value="1"/>
</dbReference>
<feature type="domain" description="DUF4037" evidence="1">
    <location>
        <begin position="124"/>
        <end position="214"/>
    </location>
</feature>
<reference evidence="2" key="1">
    <citation type="submission" date="2021-03" db="EMBL/GenBank/DDBJ databases">
        <title>Comparative Genomics and Metabolomics in the genus Turicibacter.</title>
        <authorList>
            <person name="Maki J."/>
            <person name="Looft T."/>
        </authorList>
    </citation>
    <scope>NUCLEOTIDE SEQUENCE</scope>
    <source>
        <strain evidence="2">ISU324</strain>
    </source>
</reference>
<sequence length="270" mass="31946">MINVNEILHRLIAEFQSIEQVTAIAMAGSKFSNYQDDLSDININIYYTELIPSETRNQILMKFSESMELDCPGEVQTDHCLLRDFPIELDLCYLDIEEIEKQLITVMNEACVTRYNSTRIAYFVHYSNIVFDRHQQLSTLKQKYTSQYPDLLRQKIVQIQYPLLKSNSKSYYISFERALERRDRIHISSLLNDYLKSYLDLLFAINRQFYPIEKRVIQIMEESCPLIPNLMKEHIELLFIHAGRCDKQLLSVLDIMINQVTHLLNEQYLL</sequence>
<organism evidence="2 3">
    <name type="scientific">Turicibacter bilis</name>
    <dbReference type="NCBI Taxonomy" id="2735723"/>
    <lineage>
        <taxon>Bacteria</taxon>
        <taxon>Bacillati</taxon>
        <taxon>Bacillota</taxon>
        <taxon>Erysipelotrichia</taxon>
        <taxon>Erysipelotrichales</taxon>
        <taxon>Turicibacteraceae</taxon>
        <taxon>Turicibacter</taxon>
    </lineage>
</organism>
<proteinExistence type="predicted"/>
<accession>A0A9Q9CGR0</accession>
<protein>
    <submittedName>
        <fullName evidence="2">DUF4037 domain-containing protein</fullName>
    </submittedName>
</protein>
<dbReference type="RefSeq" id="WP_212724687.1">
    <property type="nucleotide sequence ID" value="NZ_CP071250.1"/>
</dbReference>
<evidence type="ECO:0000313" key="3">
    <source>
        <dbReference type="Proteomes" id="UP001058072"/>
    </source>
</evidence>
<name>A0A9Q9CGR0_9FIRM</name>
<dbReference type="InterPro" id="IPR043519">
    <property type="entry name" value="NT_sf"/>
</dbReference>
<dbReference type="AlphaFoldDB" id="A0A9Q9CGR0"/>
<evidence type="ECO:0000313" key="2">
    <source>
        <dbReference type="EMBL" id="UUF08240.1"/>
    </source>
</evidence>
<gene>
    <name evidence="2" type="ORF">J0J70_11780</name>
</gene>
<evidence type="ECO:0000259" key="1">
    <source>
        <dbReference type="Pfam" id="PF13228"/>
    </source>
</evidence>
<dbReference type="SUPFAM" id="SSF81301">
    <property type="entry name" value="Nucleotidyltransferase"/>
    <property type="match status" value="1"/>
</dbReference>
<dbReference type="Proteomes" id="UP001058072">
    <property type="component" value="Chromosome"/>
</dbReference>